<reference evidence="1 2" key="1">
    <citation type="journal article" date="2016" name="Nat. Commun.">
        <title>Thousands of microbial genomes shed light on interconnected biogeochemical processes in an aquifer system.</title>
        <authorList>
            <person name="Anantharaman K."/>
            <person name="Brown C.T."/>
            <person name="Hug L.A."/>
            <person name="Sharon I."/>
            <person name="Castelle C.J."/>
            <person name="Probst A.J."/>
            <person name="Thomas B.C."/>
            <person name="Singh A."/>
            <person name="Wilkins M.J."/>
            <person name="Karaoz U."/>
            <person name="Brodie E.L."/>
            <person name="Williams K.H."/>
            <person name="Hubbard S.S."/>
            <person name="Banfield J.F."/>
        </authorList>
    </citation>
    <scope>NUCLEOTIDE SEQUENCE [LARGE SCALE GENOMIC DNA]</scope>
</reference>
<evidence type="ECO:0000313" key="1">
    <source>
        <dbReference type="EMBL" id="OHB08175.1"/>
    </source>
</evidence>
<protein>
    <recommendedName>
        <fullName evidence="3">DUF4430 domain-containing protein</fullName>
    </recommendedName>
</protein>
<proteinExistence type="predicted"/>
<evidence type="ECO:0000313" key="2">
    <source>
        <dbReference type="Proteomes" id="UP000177096"/>
    </source>
</evidence>
<gene>
    <name evidence="1" type="ORF">A3I86_00500</name>
</gene>
<evidence type="ECO:0008006" key="3">
    <source>
        <dbReference type="Google" id="ProtNLM"/>
    </source>
</evidence>
<sequence length="141" mass="16349">MKNFFFAFVIVIVLLIGAVWWSKSLSSTSNDPTVISHNGIHWHPELEIYVNGDKIEIPQNVGLGGIHNPVHTHDDLPLIHLEFDGLVREDNVKLGNFFRVWGKDFMEFGSKVIMTVNGEENFEFENYQMRDGDKIELRYER</sequence>
<accession>A0A1G2UFK1</accession>
<organism evidence="1 2">
    <name type="scientific">Candidatus Zambryskibacteria bacterium RIFCSPLOWO2_02_FULL_39_14</name>
    <dbReference type="NCBI Taxonomy" id="1802769"/>
    <lineage>
        <taxon>Bacteria</taxon>
        <taxon>Candidatus Zambryskiibacteriota</taxon>
    </lineage>
</organism>
<dbReference type="AlphaFoldDB" id="A0A1G2UFK1"/>
<name>A0A1G2UFK1_9BACT</name>
<dbReference type="EMBL" id="MHWM01000030">
    <property type="protein sequence ID" value="OHB08175.1"/>
    <property type="molecule type" value="Genomic_DNA"/>
</dbReference>
<dbReference type="Proteomes" id="UP000177096">
    <property type="component" value="Unassembled WGS sequence"/>
</dbReference>
<comment type="caution">
    <text evidence="1">The sequence shown here is derived from an EMBL/GenBank/DDBJ whole genome shotgun (WGS) entry which is preliminary data.</text>
</comment>